<evidence type="ECO:0000313" key="11">
    <source>
        <dbReference type="EMBL" id="CAH8387230.1"/>
    </source>
</evidence>
<dbReference type="InterPro" id="IPR023395">
    <property type="entry name" value="MCP_dom_sf"/>
</dbReference>
<dbReference type="PROSITE" id="PS00018">
    <property type="entry name" value="EF_HAND_1"/>
    <property type="match status" value="1"/>
</dbReference>
<keyword evidence="4 9" id="KW-0812">Transmembrane</keyword>
<organism evidence="11 12">
    <name type="scientific">Eruca vesicaria subsp. sativa</name>
    <name type="common">Garden rocket</name>
    <name type="synonym">Eruca sativa</name>
    <dbReference type="NCBI Taxonomy" id="29727"/>
    <lineage>
        <taxon>Eukaryota</taxon>
        <taxon>Viridiplantae</taxon>
        <taxon>Streptophyta</taxon>
        <taxon>Embryophyta</taxon>
        <taxon>Tracheophyta</taxon>
        <taxon>Spermatophyta</taxon>
        <taxon>Magnoliopsida</taxon>
        <taxon>eudicotyledons</taxon>
        <taxon>Gunneridae</taxon>
        <taxon>Pentapetalae</taxon>
        <taxon>rosids</taxon>
        <taxon>malvids</taxon>
        <taxon>Brassicales</taxon>
        <taxon>Brassicaceae</taxon>
        <taxon>Brassiceae</taxon>
        <taxon>Eruca</taxon>
    </lineage>
</organism>
<dbReference type="Proteomes" id="UP001642260">
    <property type="component" value="Unassembled WGS sequence"/>
</dbReference>
<dbReference type="InterPro" id="IPR011992">
    <property type="entry name" value="EF-hand-dom_pair"/>
</dbReference>
<evidence type="ECO:0000259" key="10">
    <source>
        <dbReference type="PROSITE" id="PS50222"/>
    </source>
</evidence>
<dbReference type="PROSITE" id="PS50920">
    <property type="entry name" value="SOLCAR"/>
    <property type="match status" value="3"/>
</dbReference>
<evidence type="ECO:0000256" key="3">
    <source>
        <dbReference type="ARBA" id="ARBA00022448"/>
    </source>
</evidence>
<gene>
    <name evidence="11" type="ORF">ERUC_LOCUS39713</name>
</gene>
<keyword evidence="3" id="KW-0813">Transport</keyword>
<evidence type="ECO:0000256" key="5">
    <source>
        <dbReference type="ARBA" id="ARBA00022737"/>
    </source>
</evidence>
<feature type="repeat" description="Solcar" evidence="9">
    <location>
        <begin position="584"/>
        <end position="666"/>
    </location>
</feature>
<evidence type="ECO:0000313" key="12">
    <source>
        <dbReference type="Proteomes" id="UP001642260"/>
    </source>
</evidence>
<evidence type="ECO:0000256" key="1">
    <source>
        <dbReference type="ARBA" id="ARBA00004448"/>
    </source>
</evidence>
<evidence type="ECO:0000256" key="7">
    <source>
        <dbReference type="ARBA" id="ARBA00022989"/>
    </source>
</evidence>
<comment type="similarity">
    <text evidence="2">Belongs to the mitochondrial carrier (TC 2.A.29) family.</text>
</comment>
<sequence length="779" mass="85939">MVSANDPIETIFNSIQVVKDALLPIELGVKKAAKDIESCWISKEKDFRLRRNRRKRVFASPDTEEESVDSVQCLVSGERKKGLSFKLPVKSLFVKKKDKSLEKDDGSCTNCFKFAMTWSLLVSGFVHAFPVPFKIGGKKRIIHDENCLKQNLKPKASFVNRKEIGRNQKENPFSIECAMGFVIEMLAQNLQKLDQFIQDSSQTESCCSKETSRLIFNIWDVRKLDVNGFLGNLMFARVGDVASGIVGLTSSVSEDGDESNVGKEESVVDSPQSLASGLLSIPLSNVERLKSTLSTISLTELIELLPQLGRPSGDHPDKKKLISVQDFFRYTESEGRRFFEELDRDGDGKVTLEDLEIAMRRRKLPRRYAKEFMRRARSHLFSKSFGWKQFLSLMEQKEPTILRAYTSLCLTKSGTLQKSEILASLDNAGLPANEENAIAMMRFLKVDTEESISYGHFRNFMVLLPYERLQDDPRNIWFEAATVVAVAPPVALPAGDVLKSALAGGLASALSTSLLHPIDTIKTRVQASTLSFPEVIAKLPEIGVRGVYKGSIPAILGQFSSHGLRTGIFEASKLVLINFAPNLPEIQVQSIASFCSTLLGTAVRIPCEVLKQRLQAGMFNNVGEAIVGTWKQDGPGGFFRGTGATLCREVPLYVVGMGLYAESKKMVAQALGRELEAWETIAVGALSGGIAAVVTTPFDVMKTRMMTATPGRPISMSMVAISVLRNEGPLGLFKGAVPRFFWVAPLGAMNFAGYELAKKAMQKNEEALVADQLGQKKLC</sequence>
<keyword evidence="7" id="KW-1133">Transmembrane helix</keyword>
<dbReference type="SUPFAM" id="SSF47473">
    <property type="entry name" value="EF-hand"/>
    <property type="match status" value="1"/>
</dbReference>
<evidence type="ECO:0000256" key="9">
    <source>
        <dbReference type="PROSITE-ProRule" id="PRU00282"/>
    </source>
</evidence>
<dbReference type="Gene3D" id="1.10.238.10">
    <property type="entry name" value="EF-hand"/>
    <property type="match status" value="1"/>
</dbReference>
<reference evidence="11 12" key="1">
    <citation type="submission" date="2022-03" db="EMBL/GenBank/DDBJ databases">
        <authorList>
            <person name="Macdonald S."/>
            <person name="Ahmed S."/>
            <person name="Newling K."/>
        </authorList>
    </citation>
    <scope>NUCLEOTIDE SEQUENCE [LARGE SCALE GENOMIC DNA]</scope>
</reference>
<dbReference type="FunFam" id="1.10.238.10:FF:000196">
    <property type="entry name" value="Mitochondrial substrate carrier family protein"/>
    <property type="match status" value="1"/>
</dbReference>
<dbReference type="SUPFAM" id="SSF103506">
    <property type="entry name" value="Mitochondrial carrier"/>
    <property type="match status" value="1"/>
</dbReference>
<dbReference type="GO" id="GO:0005743">
    <property type="term" value="C:mitochondrial inner membrane"/>
    <property type="evidence" value="ECO:0007669"/>
    <property type="project" value="UniProtKB-SubCell"/>
</dbReference>
<evidence type="ECO:0000256" key="2">
    <source>
        <dbReference type="ARBA" id="ARBA00006375"/>
    </source>
</evidence>
<name>A0ABC8LV48_ERUVS</name>
<dbReference type="PROSITE" id="PS50222">
    <property type="entry name" value="EF_HAND_2"/>
    <property type="match status" value="1"/>
</dbReference>
<comment type="subcellular location">
    <subcellularLocation>
        <location evidence="1">Mitochondrion inner membrane</location>
        <topology evidence="1">Multi-pass membrane protein</topology>
    </subcellularLocation>
</comment>
<feature type="repeat" description="Solcar" evidence="9">
    <location>
        <begin position="675"/>
        <end position="760"/>
    </location>
</feature>
<dbReference type="PRINTS" id="PR00926">
    <property type="entry name" value="MITOCARRIER"/>
</dbReference>
<protein>
    <recommendedName>
        <fullName evidence="10">EF-hand domain-containing protein</fullName>
    </recommendedName>
</protein>
<feature type="domain" description="EF-hand" evidence="10">
    <location>
        <begin position="330"/>
        <end position="365"/>
    </location>
</feature>
<evidence type="ECO:0000256" key="4">
    <source>
        <dbReference type="ARBA" id="ARBA00022692"/>
    </source>
</evidence>
<proteinExistence type="inferred from homology"/>
<keyword evidence="5" id="KW-0677">Repeat</keyword>
<keyword evidence="12" id="KW-1185">Reference proteome</keyword>
<dbReference type="InterPro" id="IPR018108">
    <property type="entry name" value="MCP_transmembrane"/>
</dbReference>
<dbReference type="InterPro" id="IPR002048">
    <property type="entry name" value="EF_hand_dom"/>
</dbReference>
<dbReference type="Gene3D" id="1.50.40.10">
    <property type="entry name" value="Mitochondrial carrier domain"/>
    <property type="match status" value="1"/>
</dbReference>
<dbReference type="Pfam" id="PF00153">
    <property type="entry name" value="Mito_carr"/>
    <property type="match status" value="3"/>
</dbReference>
<dbReference type="FunFam" id="1.50.40.10:FF:000041">
    <property type="entry name" value="Mitochondrial substrate carrier family protein"/>
    <property type="match status" value="1"/>
</dbReference>
<accession>A0ABC8LV48</accession>
<dbReference type="EMBL" id="CAKOAT010741820">
    <property type="protein sequence ID" value="CAH8387230.1"/>
    <property type="molecule type" value="Genomic_DNA"/>
</dbReference>
<keyword evidence="6" id="KW-0106">Calcium</keyword>
<dbReference type="InterPro" id="IPR018247">
    <property type="entry name" value="EF_Hand_1_Ca_BS"/>
</dbReference>
<dbReference type="AlphaFoldDB" id="A0ABC8LV48"/>
<comment type="caution">
    <text evidence="11">The sequence shown here is derived from an EMBL/GenBank/DDBJ whole genome shotgun (WGS) entry which is preliminary data.</text>
</comment>
<evidence type="ECO:0000256" key="8">
    <source>
        <dbReference type="ARBA" id="ARBA00023136"/>
    </source>
</evidence>
<dbReference type="InterPro" id="IPR002067">
    <property type="entry name" value="MCP"/>
</dbReference>
<feature type="repeat" description="Solcar" evidence="9">
    <location>
        <begin position="495"/>
        <end position="575"/>
    </location>
</feature>
<dbReference type="PANTHER" id="PTHR45667">
    <property type="entry name" value="S-ADENOSYLMETHIONINE MITOCHONDRIAL CARRIER PROTEIN"/>
    <property type="match status" value="1"/>
</dbReference>
<keyword evidence="8 9" id="KW-0472">Membrane</keyword>
<evidence type="ECO:0000256" key="6">
    <source>
        <dbReference type="ARBA" id="ARBA00022837"/>
    </source>
</evidence>